<feature type="compositionally biased region" description="Low complexity" evidence="1">
    <location>
        <begin position="24"/>
        <end position="35"/>
    </location>
</feature>
<protein>
    <submittedName>
        <fullName evidence="2">Uncharacterized protein</fullName>
    </submittedName>
</protein>
<proteinExistence type="predicted"/>
<dbReference type="EMBL" id="BJWL01000399">
    <property type="protein sequence ID" value="GFS42452.1"/>
    <property type="molecule type" value="Genomic_DNA"/>
</dbReference>
<organism evidence="2 3">
    <name type="scientific">Actinidia rufa</name>
    <dbReference type="NCBI Taxonomy" id="165716"/>
    <lineage>
        <taxon>Eukaryota</taxon>
        <taxon>Viridiplantae</taxon>
        <taxon>Streptophyta</taxon>
        <taxon>Embryophyta</taxon>
        <taxon>Tracheophyta</taxon>
        <taxon>Spermatophyta</taxon>
        <taxon>Magnoliopsida</taxon>
        <taxon>eudicotyledons</taxon>
        <taxon>Gunneridae</taxon>
        <taxon>Pentapetalae</taxon>
        <taxon>asterids</taxon>
        <taxon>Ericales</taxon>
        <taxon>Actinidiaceae</taxon>
        <taxon>Actinidia</taxon>
    </lineage>
</organism>
<evidence type="ECO:0000313" key="3">
    <source>
        <dbReference type="Proteomes" id="UP000585474"/>
    </source>
</evidence>
<reference evidence="3" key="1">
    <citation type="submission" date="2019-07" db="EMBL/GenBank/DDBJ databases">
        <title>De Novo Assembly of kiwifruit Actinidia rufa.</title>
        <authorList>
            <person name="Sugita-Konishi S."/>
            <person name="Sato K."/>
            <person name="Mori E."/>
            <person name="Abe Y."/>
            <person name="Kisaki G."/>
            <person name="Hamano K."/>
            <person name="Suezawa K."/>
            <person name="Otani M."/>
            <person name="Fukuda T."/>
            <person name="Manabe T."/>
            <person name="Gomi K."/>
            <person name="Tabuchi M."/>
            <person name="Akimitsu K."/>
            <person name="Kataoka I."/>
        </authorList>
    </citation>
    <scope>NUCLEOTIDE SEQUENCE [LARGE SCALE GENOMIC DNA]</scope>
    <source>
        <strain evidence="3">cv. Fuchu</strain>
    </source>
</reference>
<keyword evidence="3" id="KW-1185">Reference proteome</keyword>
<feature type="compositionally biased region" description="Polar residues" evidence="1">
    <location>
        <begin position="47"/>
        <end position="58"/>
    </location>
</feature>
<gene>
    <name evidence="2" type="ORF">Acr_00g0079940</name>
</gene>
<accession>A0A7J0DU95</accession>
<feature type="region of interest" description="Disordered" evidence="1">
    <location>
        <begin position="236"/>
        <end position="262"/>
    </location>
</feature>
<comment type="caution">
    <text evidence="2">The sequence shown here is derived from an EMBL/GenBank/DDBJ whole genome shotgun (WGS) entry which is preliminary data.</text>
</comment>
<evidence type="ECO:0000313" key="2">
    <source>
        <dbReference type="EMBL" id="GFS42452.1"/>
    </source>
</evidence>
<evidence type="ECO:0000256" key="1">
    <source>
        <dbReference type="SAM" id="MobiDB-lite"/>
    </source>
</evidence>
<dbReference type="Proteomes" id="UP000585474">
    <property type="component" value="Unassembled WGS sequence"/>
</dbReference>
<feature type="region of interest" description="Disordered" evidence="1">
    <location>
        <begin position="1"/>
        <end position="100"/>
    </location>
</feature>
<dbReference type="AlphaFoldDB" id="A0A7J0DU95"/>
<name>A0A7J0DU95_9ERIC</name>
<sequence length="262" mass="27672">MTLLRWLGGKVEDPFTNLFPQGPSSSLDSKSESLSNFGMPPELRSDALSSRVSPSASTKMAGEKAATKDAGLMTTSQPPSKGVVIQEKLPGTSSLLGDNLGPGASMMSNAAMARKVLNGVIPPADKEKVEQFSSEDLVTKSFHALGQADSAELELVRAQNRALKGKGRLAELGKQAAKSGNKLDKSKVLARLKAEVAELTSKLVQAKKLAIEEFKSSEDFKYPNLGIDVASMEMNAGFAEEEEAAKEGEKEVGNESGATPTS</sequence>